<feature type="transmembrane region" description="Helical" evidence="2">
    <location>
        <begin position="12"/>
        <end position="31"/>
    </location>
</feature>
<protein>
    <submittedName>
        <fullName evidence="3">Uncharacterized protein</fullName>
    </submittedName>
</protein>
<keyword evidence="2" id="KW-0812">Transmembrane</keyword>
<feature type="region of interest" description="Disordered" evidence="1">
    <location>
        <begin position="36"/>
        <end position="69"/>
    </location>
</feature>
<evidence type="ECO:0000313" key="3">
    <source>
        <dbReference type="EMBL" id="KAF9763594.1"/>
    </source>
</evidence>
<evidence type="ECO:0000256" key="2">
    <source>
        <dbReference type="SAM" id="Phobius"/>
    </source>
</evidence>
<proteinExistence type="predicted"/>
<dbReference type="EMBL" id="SBJO01000067">
    <property type="protein sequence ID" value="KAF9763594.1"/>
    <property type="molecule type" value="Genomic_DNA"/>
</dbReference>
<dbReference type="Proteomes" id="UP000740883">
    <property type="component" value="Unassembled WGS sequence"/>
</dbReference>
<reference evidence="3 4" key="1">
    <citation type="journal article" date="2020" name="Genome Biol. Evol.">
        <title>Comparative genomics of strictly vertically transmitted, feminizing microsporidia endosymbionts of amphipod crustaceans.</title>
        <authorList>
            <person name="Cormier A."/>
            <person name="Chebbi M.A."/>
            <person name="Giraud I."/>
            <person name="Wattier R."/>
            <person name="Teixeira M."/>
            <person name="Gilbert C."/>
            <person name="Rigaud T."/>
            <person name="Cordaux R."/>
        </authorList>
    </citation>
    <scope>NUCLEOTIDE SEQUENCE [LARGE SCALE GENOMIC DNA]</scope>
    <source>
        <strain evidence="3 4">Ou3-Ou53</strain>
    </source>
</reference>
<gene>
    <name evidence="3" type="ORF">NGRA_1186</name>
</gene>
<name>A0A9P6KZC5_9MICR</name>
<keyword evidence="4" id="KW-1185">Reference proteome</keyword>
<evidence type="ECO:0000313" key="4">
    <source>
        <dbReference type="Proteomes" id="UP000740883"/>
    </source>
</evidence>
<evidence type="ECO:0000256" key="1">
    <source>
        <dbReference type="SAM" id="MobiDB-lite"/>
    </source>
</evidence>
<dbReference type="AlphaFoldDB" id="A0A9P6KZC5"/>
<organism evidence="3 4">
    <name type="scientific">Nosema granulosis</name>
    <dbReference type="NCBI Taxonomy" id="83296"/>
    <lineage>
        <taxon>Eukaryota</taxon>
        <taxon>Fungi</taxon>
        <taxon>Fungi incertae sedis</taxon>
        <taxon>Microsporidia</taxon>
        <taxon>Nosematidae</taxon>
        <taxon>Nosema</taxon>
    </lineage>
</organism>
<comment type="caution">
    <text evidence="3">The sequence shown here is derived from an EMBL/GenBank/DDBJ whole genome shotgun (WGS) entry which is preliminary data.</text>
</comment>
<feature type="compositionally biased region" description="Low complexity" evidence="1">
    <location>
        <begin position="43"/>
        <end position="62"/>
    </location>
</feature>
<keyword evidence="2" id="KW-0472">Membrane</keyword>
<keyword evidence="2" id="KW-1133">Transmembrane helix</keyword>
<accession>A0A9P6KZC5</accession>
<sequence length="328" mass="38206">MYFYFLGMLRKYILLAILLLIVLIVLILVVVQKSKDDTDTDSKSSPSIAKSSPIAKSTSITKSPHREKLTDSELSELSLCEDEEGFLGNVLRNKRNDKRIERYLAKRETKQNEDLGKYQKEKNIKNVEEKKIISNLIFKKDLISSFEELKTGKDKIRNWIFNYKLSEDVNIKLEFHLNQNSKKDTTKFLEHFLKYLSAKSCEYHLKNTRGEFAREEFVIADIQSIFLAATNLEYILEKDSSTWNSQWFKTIGLNPESSVLLRNILLCENFEPIKTSWKTNFGTLKGDRAFESFDEENLVVVPGENNSITYKALDYLDYVFYKFSEALI</sequence>